<dbReference type="PANTHER" id="PTHR33498:SF1">
    <property type="entry name" value="TRANSPOSASE FOR INSERTION SEQUENCE ELEMENT IS1557"/>
    <property type="match status" value="1"/>
</dbReference>
<protein>
    <submittedName>
        <fullName evidence="4">Transposase</fullName>
    </submittedName>
</protein>
<gene>
    <name evidence="4" type="ordered locus">CT0446</name>
    <name evidence="5" type="ordered locus">CT1925</name>
</gene>
<dbReference type="DNASU" id="1008172"/>
<feature type="domain" description="Transposase IS204/IS1001/IS1096/IS1165 zinc-finger" evidence="3">
    <location>
        <begin position="43"/>
        <end position="87"/>
    </location>
</feature>
<reference evidence="4 6" key="1">
    <citation type="journal article" date="2002" name="Proc. Natl. Acad. Sci. U.S.A.">
        <title>The complete genome sequence of Chlorobium tepidum TLS, a photosynthetic, anaerobic, green-sulfur bacterium.</title>
        <authorList>
            <person name="Eisen J.A."/>
            <person name="Nelson K.E."/>
            <person name="Paulsen I.T."/>
            <person name="Heidelberg J.F."/>
            <person name="Wu M."/>
            <person name="Dodson R.J."/>
            <person name="Deboy R."/>
            <person name="Gwinn M.L."/>
            <person name="Nelson W.C."/>
            <person name="Haft D.H."/>
            <person name="Hickey E.K."/>
            <person name="Peterson J.D."/>
            <person name="Durkin A.S."/>
            <person name="Kolonay J.L."/>
            <person name="Yang F."/>
            <person name="Holt I."/>
            <person name="Umayam L.A."/>
            <person name="Mason T."/>
            <person name="Brenner M."/>
            <person name="Shea T.P."/>
            <person name="Parksey D."/>
            <person name="Nierman W.C."/>
            <person name="Feldblyum T.V."/>
            <person name="Hansen C.L."/>
            <person name="Craven M.B."/>
            <person name="Radune D."/>
            <person name="Vamathevan J."/>
            <person name="Khouri H."/>
            <person name="White O."/>
            <person name="Gruber T.M."/>
            <person name="Ketchum K.A."/>
            <person name="Venter J.C."/>
            <person name="Tettelin H."/>
            <person name="Bryant D.A."/>
            <person name="Fraser C.M."/>
        </authorList>
    </citation>
    <scope>NUCLEOTIDE SEQUENCE [LARGE SCALE GENOMIC DNA]</scope>
    <source>
        <strain evidence="6">ATCC 49652 / DSM 12025 / NBRC 103806 / TLS</strain>
        <strain evidence="4">TLS</strain>
    </source>
</reference>
<dbReference type="InterPro" id="IPR032877">
    <property type="entry name" value="Transposase_HTH"/>
</dbReference>
<evidence type="ECO:0000259" key="1">
    <source>
        <dbReference type="Pfam" id="PF01610"/>
    </source>
</evidence>
<evidence type="ECO:0000313" key="4">
    <source>
        <dbReference type="EMBL" id="AAM71690.1"/>
    </source>
</evidence>
<evidence type="ECO:0000259" key="3">
    <source>
        <dbReference type="Pfam" id="PF14690"/>
    </source>
</evidence>
<dbReference type="EMBL" id="AE006470">
    <property type="protein sequence ID" value="AAM71690.1"/>
    <property type="molecule type" value="Genomic_DNA"/>
</dbReference>
<dbReference type="Pfam" id="PF01610">
    <property type="entry name" value="DDE_Tnp_ISL3"/>
    <property type="match status" value="1"/>
</dbReference>
<dbReference type="NCBIfam" id="NF033550">
    <property type="entry name" value="transpos_ISL3"/>
    <property type="match status" value="1"/>
</dbReference>
<dbReference type="Proteomes" id="UP000001007">
    <property type="component" value="Chromosome"/>
</dbReference>
<dbReference type="EMBL" id="AE006470">
    <property type="protein sequence ID" value="AAM73144.1"/>
    <property type="molecule type" value="Genomic_DNA"/>
</dbReference>
<keyword evidence="6" id="KW-1185">Reference proteome</keyword>
<dbReference type="RefSeq" id="WP_010932135.1">
    <property type="nucleotide sequence ID" value="NC_002932.3"/>
</dbReference>
<dbReference type="Pfam" id="PF13542">
    <property type="entry name" value="HTH_Tnp_ISL3"/>
    <property type="match status" value="1"/>
</dbReference>
<dbReference type="Pfam" id="PF14690">
    <property type="entry name" value="Zn_ribbon_ISL3"/>
    <property type="match status" value="1"/>
</dbReference>
<organism evidence="4 6">
    <name type="scientific">Chlorobaculum tepidum (strain ATCC 49652 / DSM 12025 / NBRC 103806 / TLS)</name>
    <name type="common">Chlorobium tepidum</name>
    <dbReference type="NCBI Taxonomy" id="194439"/>
    <lineage>
        <taxon>Bacteria</taxon>
        <taxon>Pseudomonadati</taxon>
        <taxon>Chlorobiota</taxon>
        <taxon>Chlorobiia</taxon>
        <taxon>Chlorobiales</taxon>
        <taxon>Chlorobiaceae</taxon>
        <taxon>Chlorobaculum</taxon>
    </lineage>
</organism>
<dbReference type="EnsemblBacteria" id="AAM73144">
    <property type="protein sequence ID" value="AAM73144"/>
    <property type="gene ID" value="CT1925"/>
</dbReference>
<evidence type="ECO:0000313" key="6">
    <source>
        <dbReference type="Proteomes" id="UP000001007"/>
    </source>
</evidence>
<dbReference type="HOGENOM" id="CLU_041900_0_1_10"/>
<feature type="domain" description="Transposase IS204/IS1001/IS1096/IS1165 helix-turn-helix" evidence="2">
    <location>
        <begin position="92"/>
        <end position="143"/>
    </location>
</feature>
<dbReference type="InterPro" id="IPR002560">
    <property type="entry name" value="Transposase_DDE"/>
</dbReference>
<dbReference type="KEGG" id="cte:CT1925"/>
<evidence type="ECO:0000259" key="2">
    <source>
        <dbReference type="Pfam" id="PF13542"/>
    </source>
</evidence>
<dbReference type="InterPro" id="IPR029261">
    <property type="entry name" value="Transposase_Znf"/>
</dbReference>
<dbReference type="PATRIC" id="fig|194439.7.peg.1744"/>
<proteinExistence type="predicted"/>
<dbReference type="AlphaFoldDB" id="Q8K5E6"/>
<dbReference type="PANTHER" id="PTHR33498">
    <property type="entry name" value="TRANSPOSASE FOR INSERTION SEQUENCE ELEMENT IS1557"/>
    <property type="match status" value="1"/>
</dbReference>
<dbReference type="OrthoDB" id="1428197at2"/>
<evidence type="ECO:0000313" key="5">
    <source>
        <dbReference type="EMBL" id="AAM73144.1"/>
    </source>
</evidence>
<dbReference type="EnsemblBacteria" id="AAM71690">
    <property type="protein sequence ID" value="AAM71690"/>
    <property type="gene ID" value="CT0446"/>
</dbReference>
<sequence length="408" mass="46994">MQSLSSHYHQLLGLPSNWEVENVNLSMSSRQVEIRLAFTGKQGECPICGQSCLIYDHAAEQRWRHLDTMQFETILVARLPRCQCKEHGVKTVQAPWAARHSRFTLLFESFAVELLLHCANIKAASRLLRLNWHTVNQIMRRAVQRGLVRRKTETVEYLGIDEKSFKAGQHDVTTLTDLGERRVLEVVEHRTTEATKELLASLNDSQQAGVKAVSVDMWKPFIHAVQELLPKADLVHDRFHISKYLNEAVDLVRRKECRQLDKAGDKRLIGSTYVWLRNPENMGEQQQAELGKLMDAEFRTGKAWSLKNMFRAFWQLGCADAGTFFFEYWSKRIDEVGLVPLTKVKELLQRHFGNVLTWFKHPITNAVSEGLNSKIQIVKASARGFHRFESYRIRILFYCGKLNMAIGS</sequence>
<feature type="domain" description="Transposase IS204/IS1001/IS1096/IS1165 DDE" evidence="1">
    <location>
        <begin position="158"/>
        <end position="395"/>
    </location>
</feature>
<dbReference type="KEGG" id="cte:CT0446"/>
<dbReference type="InterPro" id="IPR047951">
    <property type="entry name" value="Transpos_ISL3"/>
</dbReference>
<dbReference type="STRING" id="194439.CT0446"/>
<dbReference type="eggNOG" id="COG3464">
    <property type="taxonomic scope" value="Bacteria"/>
</dbReference>
<accession>Q8K5E6</accession>
<name>Q8K5E6_CHLTE</name>